<dbReference type="InterPro" id="IPR003594">
    <property type="entry name" value="HATPase_dom"/>
</dbReference>
<dbReference type="SUPFAM" id="SSF55874">
    <property type="entry name" value="ATPase domain of HSP90 chaperone/DNA topoisomerase II/histidine kinase"/>
    <property type="match status" value="1"/>
</dbReference>
<dbReference type="PANTHER" id="PTHR45436:SF5">
    <property type="entry name" value="SENSOR HISTIDINE KINASE TRCS"/>
    <property type="match status" value="1"/>
</dbReference>
<accession>A0A1G9KFK6</accession>
<evidence type="ECO:0000256" key="10">
    <source>
        <dbReference type="ARBA" id="ARBA00023136"/>
    </source>
</evidence>
<evidence type="ECO:0000256" key="12">
    <source>
        <dbReference type="SAM" id="Phobius"/>
    </source>
</evidence>
<evidence type="ECO:0000313" key="16">
    <source>
        <dbReference type="Proteomes" id="UP000198654"/>
    </source>
</evidence>
<dbReference type="InterPro" id="IPR050428">
    <property type="entry name" value="TCS_sensor_his_kinase"/>
</dbReference>
<feature type="domain" description="HAMP" evidence="14">
    <location>
        <begin position="162"/>
        <end position="213"/>
    </location>
</feature>
<evidence type="ECO:0000259" key="13">
    <source>
        <dbReference type="PROSITE" id="PS50109"/>
    </source>
</evidence>
<keyword evidence="6 12" id="KW-0812">Transmembrane</keyword>
<dbReference type="SMART" id="SM00387">
    <property type="entry name" value="HATPase_c"/>
    <property type="match status" value="1"/>
</dbReference>
<feature type="domain" description="Histidine kinase" evidence="13">
    <location>
        <begin position="221"/>
        <end position="419"/>
    </location>
</feature>
<keyword evidence="10 12" id="KW-0472">Membrane</keyword>
<dbReference type="PROSITE" id="PS50109">
    <property type="entry name" value="HIS_KIN"/>
    <property type="match status" value="1"/>
</dbReference>
<evidence type="ECO:0000256" key="5">
    <source>
        <dbReference type="ARBA" id="ARBA00022679"/>
    </source>
</evidence>
<dbReference type="PANTHER" id="PTHR45436">
    <property type="entry name" value="SENSOR HISTIDINE KINASE YKOH"/>
    <property type="match status" value="1"/>
</dbReference>
<keyword evidence="4" id="KW-0597">Phosphoprotein</keyword>
<feature type="region of interest" description="Disordered" evidence="11">
    <location>
        <begin position="356"/>
        <end position="379"/>
    </location>
</feature>
<proteinExistence type="predicted"/>
<reference evidence="15 16" key="1">
    <citation type="submission" date="2016-10" db="EMBL/GenBank/DDBJ databases">
        <authorList>
            <person name="de Groot N.N."/>
        </authorList>
    </citation>
    <scope>NUCLEOTIDE SEQUENCE [LARGE SCALE GENOMIC DNA]</scope>
    <source>
        <strain evidence="15 16">DSM 14789</strain>
    </source>
</reference>
<evidence type="ECO:0000256" key="7">
    <source>
        <dbReference type="ARBA" id="ARBA00022777"/>
    </source>
</evidence>
<feature type="transmembrane region" description="Helical" evidence="12">
    <location>
        <begin position="138"/>
        <end position="161"/>
    </location>
</feature>
<dbReference type="PRINTS" id="PR00344">
    <property type="entry name" value="BCTRLSENSOR"/>
</dbReference>
<name>A0A1G9KFK6_9GAMM</name>
<evidence type="ECO:0000256" key="2">
    <source>
        <dbReference type="ARBA" id="ARBA00004370"/>
    </source>
</evidence>
<dbReference type="EC" id="2.7.13.3" evidence="3"/>
<dbReference type="InterPro" id="IPR036890">
    <property type="entry name" value="HATPase_C_sf"/>
</dbReference>
<dbReference type="InterPro" id="IPR036097">
    <property type="entry name" value="HisK_dim/P_sf"/>
</dbReference>
<evidence type="ECO:0000256" key="3">
    <source>
        <dbReference type="ARBA" id="ARBA00012438"/>
    </source>
</evidence>
<dbReference type="InterPro" id="IPR003660">
    <property type="entry name" value="HAMP_dom"/>
</dbReference>
<dbReference type="InterPro" id="IPR005467">
    <property type="entry name" value="His_kinase_dom"/>
</dbReference>
<sequence>MVALVVVGVAWLLHGMLLSDLARDFLGERLRQEAQYTIQRLKRHQPLVSPGVASGSPASQVFHHLYLLRLDGEITTSHPRWKEPLTPLLDSANEALIDIHWQGRHLLVYRQAFTIDGQAGVLLIAEDYESVESGLDSLHWWVGGAAGLLLLLLILLNLIAVNRSLRPLSRLQGQLAEFQAGQRERLDLKAPSELDGLLYQLNHFMDELQRRLNRSREAVANLSHTLHTPLAAVTQVLRGRRPIDDHRRRQMLARLEGMQAQLHSELRRARFAGPGSGQHAVVVREAEALIDMLGTLYPDKRFELQTSLAAHYTMAIERQDLSEILGIVLDNAGKWARRDIVCRLYANNGLKIEIEDDGPGVEPSELSQLGQRGSRLDESTPGHGLGLAILKQLIDQYAGKLAFLTSRGGGLRVHIQLPG</sequence>
<dbReference type="Gene3D" id="3.30.565.10">
    <property type="entry name" value="Histidine kinase-like ATPase, C-terminal domain"/>
    <property type="match status" value="1"/>
</dbReference>
<dbReference type="Gene3D" id="1.10.287.130">
    <property type="match status" value="1"/>
</dbReference>
<dbReference type="PROSITE" id="PS50885">
    <property type="entry name" value="HAMP"/>
    <property type="match status" value="1"/>
</dbReference>
<dbReference type="EMBL" id="FNGI01000004">
    <property type="protein sequence ID" value="SDL48143.1"/>
    <property type="molecule type" value="Genomic_DNA"/>
</dbReference>
<dbReference type="GO" id="GO:0000155">
    <property type="term" value="F:phosphorelay sensor kinase activity"/>
    <property type="evidence" value="ECO:0007669"/>
    <property type="project" value="InterPro"/>
</dbReference>
<evidence type="ECO:0000256" key="8">
    <source>
        <dbReference type="ARBA" id="ARBA00022989"/>
    </source>
</evidence>
<keyword evidence="9" id="KW-0902">Two-component regulatory system</keyword>
<evidence type="ECO:0000256" key="6">
    <source>
        <dbReference type="ARBA" id="ARBA00022692"/>
    </source>
</evidence>
<keyword evidence="7 15" id="KW-0418">Kinase</keyword>
<dbReference type="InterPro" id="IPR004358">
    <property type="entry name" value="Sig_transdc_His_kin-like_C"/>
</dbReference>
<dbReference type="AlphaFoldDB" id="A0A1G9KFK6"/>
<dbReference type="Pfam" id="PF02518">
    <property type="entry name" value="HATPase_c"/>
    <property type="match status" value="1"/>
</dbReference>
<evidence type="ECO:0000256" key="4">
    <source>
        <dbReference type="ARBA" id="ARBA00022553"/>
    </source>
</evidence>
<evidence type="ECO:0000259" key="14">
    <source>
        <dbReference type="PROSITE" id="PS50885"/>
    </source>
</evidence>
<comment type="catalytic activity">
    <reaction evidence="1">
        <text>ATP + protein L-histidine = ADP + protein N-phospho-L-histidine.</text>
        <dbReference type="EC" id="2.7.13.3"/>
    </reaction>
</comment>
<protein>
    <recommendedName>
        <fullName evidence="3">histidine kinase</fullName>
        <ecNumber evidence="3">2.7.13.3</ecNumber>
    </recommendedName>
</protein>
<keyword evidence="5" id="KW-0808">Transferase</keyword>
<dbReference type="GO" id="GO:0005886">
    <property type="term" value="C:plasma membrane"/>
    <property type="evidence" value="ECO:0007669"/>
    <property type="project" value="TreeGrafter"/>
</dbReference>
<keyword evidence="8 12" id="KW-1133">Transmembrane helix</keyword>
<gene>
    <name evidence="15" type="ORF">SAMN05661010_01751</name>
</gene>
<evidence type="ECO:0000256" key="11">
    <source>
        <dbReference type="SAM" id="MobiDB-lite"/>
    </source>
</evidence>
<keyword evidence="16" id="KW-1185">Reference proteome</keyword>
<evidence type="ECO:0000256" key="1">
    <source>
        <dbReference type="ARBA" id="ARBA00000085"/>
    </source>
</evidence>
<dbReference type="STRING" id="119000.SAMN05661010_01751"/>
<comment type="subcellular location">
    <subcellularLocation>
        <location evidence="2">Membrane</location>
    </subcellularLocation>
</comment>
<evidence type="ECO:0000313" key="15">
    <source>
        <dbReference type="EMBL" id="SDL48143.1"/>
    </source>
</evidence>
<dbReference type="Proteomes" id="UP000198654">
    <property type="component" value="Unassembled WGS sequence"/>
</dbReference>
<organism evidence="15 16">
    <name type="scientific">Modicisalibacter muralis</name>
    <dbReference type="NCBI Taxonomy" id="119000"/>
    <lineage>
        <taxon>Bacteria</taxon>
        <taxon>Pseudomonadati</taxon>
        <taxon>Pseudomonadota</taxon>
        <taxon>Gammaproteobacteria</taxon>
        <taxon>Oceanospirillales</taxon>
        <taxon>Halomonadaceae</taxon>
        <taxon>Modicisalibacter</taxon>
    </lineage>
</organism>
<evidence type="ECO:0000256" key="9">
    <source>
        <dbReference type="ARBA" id="ARBA00023012"/>
    </source>
</evidence>
<dbReference type="SUPFAM" id="SSF47384">
    <property type="entry name" value="Homodimeric domain of signal transducing histidine kinase"/>
    <property type="match status" value="1"/>
</dbReference>